<comment type="caution">
    <text evidence="5">The sequence shown here is derived from an EMBL/GenBank/DDBJ whole genome shotgun (WGS) entry which is preliminary data.</text>
</comment>
<evidence type="ECO:0000259" key="4">
    <source>
        <dbReference type="Pfam" id="PF07730"/>
    </source>
</evidence>
<feature type="domain" description="Signal transduction histidine kinase subgroup 3 dimerisation and phosphoacceptor" evidence="4">
    <location>
        <begin position="767"/>
        <end position="825"/>
    </location>
</feature>
<feature type="domain" description="Two component regulator three Y" evidence="3">
    <location>
        <begin position="666"/>
        <end position="726"/>
    </location>
</feature>
<evidence type="ECO:0008006" key="7">
    <source>
        <dbReference type="Google" id="ProtNLM"/>
    </source>
</evidence>
<dbReference type="Gene3D" id="3.30.565.10">
    <property type="entry name" value="Histidine kinase-like ATPase, C-terminal domain"/>
    <property type="match status" value="1"/>
</dbReference>
<evidence type="ECO:0000259" key="3">
    <source>
        <dbReference type="Pfam" id="PF07495"/>
    </source>
</evidence>
<keyword evidence="1" id="KW-0597">Phosphoprotein</keyword>
<organism evidence="5 6">
    <name type="scientific">Rhodohalobacter mucosus</name>
    <dbReference type="NCBI Taxonomy" id="2079485"/>
    <lineage>
        <taxon>Bacteria</taxon>
        <taxon>Pseudomonadati</taxon>
        <taxon>Balneolota</taxon>
        <taxon>Balneolia</taxon>
        <taxon>Balneolales</taxon>
        <taxon>Balneolaceae</taxon>
        <taxon>Rhodohalobacter</taxon>
    </lineage>
</organism>
<feature type="transmembrane region" description="Helical" evidence="2">
    <location>
        <begin position="735"/>
        <end position="755"/>
    </location>
</feature>
<dbReference type="InterPro" id="IPR036890">
    <property type="entry name" value="HATPase_C_sf"/>
</dbReference>
<evidence type="ECO:0000313" key="6">
    <source>
        <dbReference type="Proteomes" id="UP000245533"/>
    </source>
</evidence>
<dbReference type="CDD" id="cd16917">
    <property type="entry name" value="HATPase_UhpB-NarQ-NarX-like"/>
    <property type="match status" value="1"/>
</dbReference>
<dbReference type="InterPro" id="IPR013783">
    <property type="entry name" value="Ig-like_fold"/>
</dbReference>
<dbReference type="PANTHER" id="PTHR43547">
    <property type="entry name" value="TWO-COMPONENT HISTIDINE KINASE"/>
    <property type="match status" value="1"/>
</dbReference>
<dbReference type="InterPro" id="IPR011712">
    <property type="entry name" value="Sig_transdc_His_kin_sub3_dim/P"/>
</dbReference>
<dbReference type="Proteomes" id="UP000245533">
    <property type="component" value="Unassembled WGS sequence"/>
</dbReference>
<dbReference type="PANTHER" id="PTHR43547:SF2">
    <property type="entry name" value="HYBRID SIGNAL TRANSDUCTION HISTIDINE KINASE C"/>
    <property type="match status" value="1"/>
</dbReference>
<evidence type="ECO:0000256" key="1">
    <source>
        <dbReference type="ARBA" id="ARBA00022553"/>
    </source>
</evidence>
<gene>
    <name evidence="5" type="ORF">DDZ15_06135</name>
</gene>
<dbReference type="Pfam" id="PF07730">
    <property type="entry name" value="HisKA_3"/>
    <property type="match status" value="1"/>
</dbReference>
<dbReference type="SUPFAM" id="SSF63829">
    <property type="entry name" value="Calcium-dependent phosphotriesterase"/>
    <property type="match status" value="3"/>
</dbReference>
<dbReference type="OrthoDB" id="9809670at2"/>
<keyword evidence="2" id="KW-0472">Membrane</keyword>
<dbReference type="EMBL" id="QGGB01000005">
    <property type="protein sequence ID" value="PWN06851.1"/>
    <property type="molecule type" value="Genomic_DNA"/>
</dbReference>
<dbReference type="AlphaFoldDB" id="A0A316TT96"/>
<dbReference type="GO" id="GO:0000155">
    <property type="term" value="F:phosphorelay sensor kinase activity"/>
    <property type="evidence" value="ECO:0007669"/>
    <property type="project" value="InterPro"/>
</dbReference>
<keyword evidence="2" id="KW-0812">Transmembrane</keyword>
<accession>A0A316TT96</accession>
<dbReference type="Gene3D" id="1.20.5.1930">
    <property type="match status" value="1"/>
</dbReference>
<keyword evidence="6" id="KW-1185">Reference proteome</keyword>
<evidence type="ECO:0000313" key="5">
    <source>
        <dbReference type="EMBL" id="PWN06851.1"/>
    </source>
</evidence>
<name>A0A316TT96_9BACT</name>
<proteinExistence type="predicted"/>
<dbReference type="GO" id="GO:0046983">
    <property type="term" value="F:protein dimerization activity"/>
    <property type="evidence" value="ECO:0007669"/>
    <property type="project" value="InterPro"/>
</dbReference>
<dbReference type="RefSeq" id="WP_109646182.1">
    <property type="nucleotide sequence ID" value="NZ_QGGB01000005.1"/>
</dbReference>
<dbReference type="InterPro" id="IPR011123">
    <property type="entry name" value="Y_Y_Y"/>
</dbReference>
<dbReference type="InterPro" id="IPR015943">
    <property type="entry name" value="WD40/YVTN_repeat-like_dom_sf"/>
</dbReference>
<dbReference type="InterPro" id="IPR011110">
    <property type="entry name" value="Reg_prop"/>
</dbReference>
<dbReference type="GO" id="GO:0016020">
    <property type="term" value="C:membrane"/>
    <property type="evidence" value="ECO:0007669"/>
    <property type="project" value="InterPro"/>
</dbReference>
<dbReference type="SUPFAM" id="SSF55874">
    <property type="entry name" value="ATPase domain of HSP90 chaperone/DNA topoisomerase II/histidine kinase"/>
    <property type="match status" value="1"/>
</dbReference>
<dbReference type="Gene3D" id="2.130.10.10">
    <property type="entry name" value="YVTN repeat-like/Quinoprotein amine dehydrogenase"/>
    <property type="match status" value="4"/>
</dbReference>
<dbReference type="Pfam" id="PF07495">
    <property type="entry name" value="Y_Y_Y"/>
    <property type="match status" value="1"/>
</dbReference>
<evidence type="ECO:0000256" key="2">
    <source>
        <dbReference type="SAM" id="Phobius"/>
    </source>
</evidence>
<dbReference type="Pfam" id="PF07494">
    <property type="entry name" value="Reg_prop"/>
    <property type="match status" value="6"/>
</dbReference>
<protein>
    <recommendedName>
        <fullName evidence="7">Ligand-binding sensor domain-containing protein</fullName>
    </recommendedName>
</protein>
<reference evidence="5 6" key="1">
    <citation type="submission" date="2018-05" db="EMBL/GenBank/DDBJ databases">
        <title>Rhodohalobacter halophilus gen. nov., sp. nov., a moderately halophilic member of the family Balneolaceae.</title>
        <authorList>
            <person name="Liu Z.-W."/>
        </authorList>
    </citation>
    <scope>NUCLEOTIDE SEQUENCE [LARGE SCALE GENOMIC DNA]</scope>
    <source>
        <strain evidence="5 6">8A47</strain>
    </source>
</reference>
<sequence length="958" mass="109799">MLKYWLIIQFGFLFTVLSLPVNGQIMPFRNYSIDVGLSESVAHDLIQDERGYVWVATGYGLNRFDGNYFRQFYEDDGLANNKVNSLYQDSEKKIWVGTETGISLLEDDSLHTPSHLTGLNQFAIRSIFEDNQGSFWFGTDENGLWKLGPDNELYSVSERLNIPAVSVRAIDQSADNTIWVASREGVVRINDGEVVHYDKDDGLPELRVRDIVADDYGRVWAGSRSGLALYQNGSFRLYTQNDGLNDNRIQSITVESENRIWLGTENGVSLFNGQDFVNYTRENGLPATIIYDTMKDREGNIWFGTLGGGISIYSGDIFYSYTIDNGLPNNVVNGFEEDEMGRIWAATFGGGLVIIDDGEFSYFTEENGLIDNKVYAIYRDSFNRMWIGTNEGISVYENGEFRTFELDGVQLRTVRKFFEDPETGDFWIATYNDGLFRLRDGGYEQYHTGNVLTNNTVMDIKKHFNGDMWFATYGGAVRYDGEEFHFVTIADNLPSNGVIHIHIDQNGEVWFSTFNGPAYYKDGRVQRILRTDRTESIFYYTEQDSFFRYWFGTNTGLYLFRKSEFDTHTTELERMLSYRLYTTKQGLIANELNAGASLLASDGSMWLGTVEGLSRFFPDRIQKNRVPPGLEFQELLMSGTPVQNNRKWQFKYDQNFLQATFIGLTYEAPEQIIYEHRLRGYNDWQLTMENSVNYPELPSGDYRLDVRAYNADGTRSTKTASFEFKIFPPFYLQTWFLLLVIAAIIGLVLFSVRYFRVTKQVDMEKMRVQIASDLHDDVGSSLTELALQTDFLQAVELNPEVKDTLKQIGEHSRKIVSSLDDIVWSIDSRNDTAGDLTDRMQDYVNHIFVNGHADVFYHFEDLQMDQKLPVDVKENIYLIFKESVNNVVKHSNATRVDIYFSFNGKNYELVIRDNGTDSNTNRKSGQGLRNMKMRAERIGADISIEPGDGFTVEMKGTA</sequence>
<keyword evidence="2" id="KW-1133">Transmembrane helix</keyword>
<dbReference type="Gene3D" id="2.60.40.10">
    <property type="entry name" value="Immunoglobulins"/>
    <property type="match status" value="1"/>
</dbReference>